<dbReference type="Gene3D" id="1.20.1510.10">
    <property type="entry name" value="Cation efflux protein transmembrane domain"/>
    <property type="match status" value="1"/>
</dbReference>
<dbReference type="InterPro" id="IPR002524">
    <property type="entry name" value="Cation_efflux"/>
</dbReference>
<dbReference type="Proteomes" id="UP000031980">
    <property type="component" value="Unassembled WGS sequence"/>
</dbReference>
<proteinExistence type="inferred from homology"/>
<dbReference type="GO" id="GO:0016020">
    <property type="term" value="C:membrane"/>
    <property type="evidence" value="ECO:0007669"/>
    <property type="project" value="UniProtKB-SubCell"/>
</dbReference>
<evidence type="ECO:0000259" key="9">
    <source>
        <dbReference type="Pfam" id="PF16916"/>
    </source>
</evidence>
<feature type="transmembrane region" description="Helical" evidence="7">
    <location>
        <begin position="82"/>
        <end position="101"/>
    </location>
</feature>
<evidence type="ECO:0000256" key="6">
    <source>
        <dbReference type="ARBA" id="ARBA00023136"/>
    </source>
</evidence>
<keyword evidence="13" id="KW-1185">Reference proteome</keyword>
<evidence type="ECO:0000313" key="13">
    <source>
        <dbReference type="Proteomes" id="UP000031980"/>
    </source>
</evidence>
<protein>
    <submittedName>
        <fullName evidence="11">Cation transporter</fullName>
    </submittedName>
</protein>
<sequence>MDEKNREKEIYRVTIIGSVVNFLLLAFKFIAGIWGKSSAMIADAVHSLSDFATDVVVLFFVKVSAKPKDEGHDYGHGKYETLATTIIGLILLLVGTGIFWNGLNRILAVTRGEEIGSPDRIALIAAIVSIVLKEILYRYTLSVGKKVNSQAVVANAWHHRSDAFSSIGTALGIGGAIFLGKEWHVLDPVAAVVVSIFIIKVSIQLMTPALNDLLERSLPEEVEKEILTVISEDVQIKDPHNLRTRRIGNDFAIEIHVRVNGELTVRVAHMIATGIEERLRKKYGPRTHVAVHVEPEK</sequence>
<evidence type="ECO:0000256" key="4">
    <source>
        <dbReference type="ARBA" id="ARBA00022692"/>
    </source>
</evidence>
<dbReference type="InterPro" id="IPR058533">
    <property type="entry name" value="Cation_efflux_TM"/>
</dbReference>
<keyword evidence="3" id="KW-0813">Transport</keyword>
<evidence type="ECO:0000256" key="3">
    <source>
        <dbReference type="ARBA" id="ARBA00022448"/>
    </source>
</evidence>
<dbReference type="Proteomes" id="UP000031937">
    <property type="component" value="Unassembled WGS sequence"/>
</dbReference>
<dbReference type="SUPFAM" id="SSF161111">
    <property type="entry name" value="Cation efflux protein transmembrane domain-like"/>
    <property type="match status" value="1"/>
</dbReference>
<keyword evidence="4 7" id="KW-0812">Transmembrane</keyword>
<evidence type="ECO:0000259" key="8">
    <source>
        <dbReference type="Pfam" id="PF01545"/>
    </source>
</evidence>
<evidence type="ECO:0000256" key="5">
    <source>
        <dbReference type="ARBA" id="ARBA00022989"/>
    </source>
</evidence>
<name>A0A0C3R5J4_9PORP</name>
<feature type="domain" description="Cation efflux protein transmembrane" evidence="8">
    <location>
        <begin position="15"/>
        <end position="214"/>
    </location>
</feature>
<feature type="domain" description="Cation efflux protein cytoplasmic" evidence="9">
    <location>
        <begin position="218"/>
        <end position="296"/>
    </location>
</feature>
<evidence type="ECO:0000313" key="12">
    <source>
        <dbReference type="Proteomes" id="UP000031937"/>
    </source>
</evidence>
<dbReference type="Pfam" id="PF16916">
    <property type="entry name" value="ZT_dimer"/>
    <property type="match status" value="1"/>
</dbReference>
<dbReference type="RefSeq" id="WP_041504353.1">
    <property type="nucleotide sequence ID" value="NZ_JPIT01000032.1"/>
</dbReference>
<dbReference type="EMBL" id="JPIU01000038">
    <property type="protein sequence ID" value="KIO44960.1"/>
    <property type="molecule type" value="Genomic_DNA"/>
</dbReference>
<dbReference type="OrthoDB" id="9806522at2"/>
<comment type="caution">
    <text evidence="11">The sequence shown here is derived from an EMBL/GenBank/DDBJ whole genome shotgun (WGS) entry which is preliminary data.</text>
</comment>
<comment type="subcellular location">
    <subcellularLocation>
        <location evidence="1">Membrane</location>
        <topology evidence="1">Multi-pass membrane protein</topology>
    </subcellularLocation>
</comment>
<dbReference type="FunFam" id="1.20.1510.10:FF:000006">
    <property type="entry name" value="Divalent cation efflux transporter"/>
    <property type="match status" value="1"/>
</dbReference>
<dbReference type="EMBL" id="JPIT01000032">
    <property type="protein sequence ID" value="KIO43244.1"/>
    <property type="molecule type" value="Genomic_DNA"/>
</dbReference>
<dbReference type="AlphaFoldDB" id="A0A0C3R5J4"/>
<dbReference type="GO" id="GO:0008324">
    <property type="term" value="F:monoatomic cation transmembrane transporter activity"/>
    <property type="evidence" value="ECO:0007669"/>
    <property type="project" value="InterPro"/>
</dbReference>
<comment type="similarity">
    <text evidence="2">Belongs to the cation diffusion facilitator (CDF) transporter (TC 2.A.4) family.</text>
</comment>
<feature type="transmembrane region" description="Helical" evidence="7">
    <location>
        <begin position="12"/>
        <end position="34"/>
    </location>
</feature>
<reference evidence="10 12" key="2">
    <citation type="submission" date="2014-07" db="EMBL/GenBank/DDBJ databases">
        <title>Porphyromonadaceae bacterium OUH 334697 = ATCC BAA-2682 = DSM 28341 draft genome.</title>
        <authorList>
            <person name="Sydenham T.V."/>
            <person name="Hasman H."/>
            <person name="Justesen U.S."/>
        </authorList>
    </citation>
    <scope>NUCLEOTIDE SEQUENCE [LARGE SCALE GENOMIC DNA]</scope>
    <source>
        <strain evidence="10 12">OUH 334697</strain>
    </source>
</reference>
<dbReference type="InterPro" id="IPR036837">
    <property type="entry name" value="Cation_efflux_CTD_sf"/>
</dbReference>
<dbReference type="InterPro" id="IPR027470">
    <property type="entry name" value="Cation_efflux_CTD"/>
</dbReference>
<dbReference type="Pfam" id="PF01545">
    <property type="entry name" value="Cation_efflux"/>
    <property type="match status" value="1"/>
</dbReference>
<keyword evidence="6 7" id="KW-0472">Membrane</keyword>
<dbReference type="PANTHER" id="PTHR43840:SF15">
    <property type="entry name" value="MITOCHONDRIAL METAL TRANSPORTER 1-RELATED"/>
    <property type="match status" value="1"/>
</dbReference>
<evidence type="ECO:0000256" key="7">
    <source>
        <dbReference type="SAM" id="Phobius"/>
    </source>
</evidence>
<evidence type="ECO:0000313" key="11">
    <source>
        <dbReference type="EMBL" id="KIO44960.1"/>
    </source>
</evidence>
<evidence type="ECO:0000313" key="10">
    <source>
        <dbReference type="EMBL" id="KIO43244.1"/>
    </source>
</evidence>
<keyword evidence="5 7" id="KW-1133">Transmembrane helix</keyword>
<organism evidence="11 13">
    <name type="scientific">Sanguibacteroides justesenii</name>
    <dbReference type="NCBI Taxonomy" id="1547597"/>
    <lineage>
        <taxon>Bacteria</taxon>
        <taxon>Pseudomonadati</taxon>
        <taxon>Bacteroidota</taxon>
        <taxon>Bacteroidia</taxon>
        <taxon>Bacteroidales</taxon>
        <taxon>Porphyromonadaceae</taxon>
        <taxon>Sanguibacteroides</taxon>
    </lineage>
</organism>
<evidence type="ECO:0000256" key="1">
    <source>
        <dbReference type="ARBA" id="ARBA00004141"/>
    </source>
</evidence>
<dbReference type="SUPFAM" id="SSF160240">
    <property type="entry name" value="Cation efflux protein cytoplasmic domain-like"/>
    <property type="match status" value="1"/>
</dbReference>
<dbReference type="InterPro" id="IPR050291">
    <property type="entry name" value="CDF_Transporter"/>
</dbReference>
<dbReference type="NCBIfam" id="TIGR01297">
    <property type="entry name" value="CDF"/>
    <property type="match status" value="1"/>
</dbReference>
<dbReference type="PANTHER" id="PTHR43840">
    <property type="entry name" value="MITOCHONDRIAL METAL TRANSPORTER 1-RELATED"/>
    <property type="match status" value="1"/>
</dbReference>
<gene>
    <name evidence="11" type="ORF">BA92_08055</name>
    <name evidence="10" type="ORF">IE90_13655</name>
</gene>
<dbReference type="Gene3D" id="3.30.70.1350">
    <property type="entry name" value="Cation efflux protein, cytoplasmic domain"/>
    <property type="match status" value="1"/>
</dbReference>
<reference evidence="11 13" key="1">
    <citation type="submission" date="2014-07" db="EMBL/GenBank/DDBJ databases">
        <title>Porphyromonadaceae bacterium OUH 308042 = ATCC BAA-2681 = DSM 28342 draft genome.</title>
        <authorList>
            <person name="Sydenham T.V."/>
            <person name="Hasman H."/>
            <person name="Justensen U.S."/>
        </authorList>
    </citation>
    <scope>NUCLEOTIDE SEQUENCE [LARGE SCALE GENOMIC DNA]</scope>
    <source>
        <strain evidence="11 13">OUH 308042</strain>
    </source>
</reference>
<accession>A0A0C3R5J4</accession>
<dbReference type="InterPro" id="IPR027469">
    <property type="entry name" value="Cation_efflux_TMD_sf"/>
</dbReference>
<evidence type="ECO:0000256" key="2">
    <source>
        <dbReference type="ARBA" id="ARBA00008114"/>
    </source>
</evidence>